<reference evidence="3" key="1">
    <citation type="submission" date="2019-12" db="UniProtKB">
        <authorList>
            <consortium name="WormBaseParasite"/>
        </authorList>
    </citation>
    <scope>IDENTIFICATION</scope>
</reference>
<sequence length="156" mass="17491">MPTSCRPMAPRLRGVVEVHRPKKRPLTSSRGAAKHSDHWYTRCLFVLLVCKAQARRRDLSCCRYTACPCGAQRLSERSLTVTAGLVETVIALIAVDHGRLLGAACKKEKGRTRAGRKSRGFNVCQRRFLSWRPRPRPVPAGPKTGGQDRIFRLAEK</sequence>
<evidence type="ECO:0000313" key="3">
    <source>
        <dbReference type="WBParaSite" id="TMUE_1000003040.1"/>
    </source>
</evidence>
<proteinExistence type="predicted"/>
<dbReference type="Proteomes" id="UP000046395">
    <property type="component" value="Unassembled WGS sequence"/>
</dbReference>
<feature type="region of interest" description="Disordered" evidence="1">
    <location>
        <begin position="134"/>
        <end position="156"/>
    </location>
</feature>
<dbReference type="WBParaSite" id="TMUE_1000003040.1">
    <property type="protein sequence ID" value="TMUE_1000003040.1"/>
    <property type="gene ID" value="WBGene00298591"/>
</dbReference>
<name>A0A5S6Q7E2_TRIMR</name>
<accession>A0A5S6Q7E2</accession>
<keyword evidence="2" id="KW-1185">Reference proteome</keyword>
<protein>
    <submittedName>
        <fullName evidence="3">Uncharacterized protein</fullName>
    </submittedName>
</protein>
<dbReference type="AlphaFoldDB" id="A0A5S6Q7E2"/>
<organism evidence="2 3">
    <name type="scientific">Trichuris muris</name>
    <name type="common">Mouse whipworm</name>
    <dbReference type="NCBI Taxonomy" id="70415"/>
    <lineage>
        <taxon>Eukaryota</taxon>
        <taxon>Metazoa</taxon>
        <taxon>Ecdysozoa</taxon>
        <taxon>Nematoda</taxon>
        <taxon>Enoplea</taxon>
        <taxon>Dorylaimia</taxon>
        <taxon>Trichinellida</taxon>
        <taxon>Trichuridae</taxon>
        <taxon>Trichuris</taxon>
    </lineage>
</organism>
<evidence type="ECO:0000313" key="2">
    <source>
        <dbReference type="Proteomes" id="UP000046395"/>
    </source>
</evidence>
<evidence type="ECO:0000256" key="1">
    <source>
        <dbReference type="SAM" id="MobiDB-lite"/>
    </source>
</evidence>